<dbReference type="Gene3D" id="1.10.30.50">
    <property type="match status" value="1"/>
</dbReference>
<protein>
    <submittedName>
        <fullName evidence="1">Uncharacterized protein</fullName>
    </submittedName>
</protein>
<evidence type="ECO:0000313" key="1">
    <source>
        <dbReference type="EMBL" id="CAB5212368.1"/>
    </source>
</evidence>
<sequence>MAKPCLDCGAIANAARCKRCTSQRNIARHRARPQYQGDYQTRRAALRREAQRIDAPCWLCGQPIDYLADAQHPHSLHADHVRPGDPTSPLMPSHKRCNEKRAMHNHSDADRFF</sequence>
<accession>A0A6J7WFE7</accession>
<reference evidence="1" key="1">
    <citation type="submission" date="2020-05" db="EMBL/GenBank/DDBJ databases">
        <authorList>
            <person name="Chiriac C."/>
            <person name="Salcher M."/>
            <person name="Ghai R."/>
            <person name="Kavagutti S V."/>
        </authorList>
    </citation>
    <scope>NUCLEOTIDE SEQUENCE</scope>
</reference>
<proteinExistence type="predicted"/>
<gene>
    <name evidence="1" type="ORF">UFOVP196_7</name>
</gene>
<dbReference type="EMBL" id="LR798235">
    <property type="protein sequence ID" value="CAB5212368.1"/>
    <property type="molecule type" value="Genomic_DNA"/>
</dbReference>
<organism evidence="1">
    <name type="scientific">uncultured Caudovirales phage</name>
    <dbReference type="NCBI Taxonomy" id="2100421"/>
    <lineage>
        <taxon>Viruses</taxon>
        <taxon>Duplodnaviria</taxon>
        <taxon>Heunggongvirae</taxon>
        <taxon>Uroviricota</taxon>
        <taxon>Caudoviricetes</taxon>
        <taxon>Peduoviridae</taxon>
        <taxon>Maltschvirus</taxon>
        <taxon>Maltschvirus maltsch</taxon>
    </lineage>
</organism>
<name>A0A6J7WFE7_9CAUD</name>